<dbReference type="STRING" id="683124.SAMN05444337_1729"/>
<reference evidence="2 3" key="1">
    <citation type="submission" date="2016-11" db="EMBL/GenBank/DDBJ databases">
        <authorList>
            <person name="Jaros S."/>
            <person name="Januszkiewicz K."/>
            <person name="Wedrychowicz H."/>
        </authorList>
    </citation>
    <scope>NUCLEOTIDE SEQUENCE [LARGE SCALE GENOMIC DNA]</scope>
    <source>
        <strain evidence="2 3">DSM 22807</strain>
    </source>
</reference>
<feature type="transmembrane region" description="Helical" evidence="1">
    <location>
        <begin position="33"/>
        <end position="53"/>
    </location>
</feature>
<dbReference type="EMBL" id="FQZH01000002">
    <property type="protein sequence ID" value="SHJ28281.1"/>
    <property type="molecule type" value="Genomic_DNA"/>
</dbReference>
<dbReference type="OrthoDB" id="1466422at2"/>
<accession>A0A1M6I1E7</accession>
<dbReference type="Proteomes" id="UP000184232">
    <property type="component" value="Unassembled WGS sequence"/>
</dbReference>
<gene>
    <name evidence="2" type="ORF">SAMN05444337_1729</name>
</gene>
<keyword evidence="1" id="KW-1133">Transmembrane helix</keyword>
<protein>
    <submittedName>
        <fullName evidence="2">Uncharacterized protein</fullName>
    </submittedName>
</protein>
<evidence type="ECO:0000313" key="2">
    <source>
        <dbReference type="EMBL" id="SHJ28281.1"/>
    </source>
</evidence>
<evidence type="ECO:0000256" key="1">
    <source>
        <dbReference type="SAM" id="Phobius"/>
    </source>
</evidence>
<evidence type="ECO:0000313" key="3">
    <source>
        <dbReference type="Proteomes" id="UP000184232"/>
    </source>
</evidence>
<name>A0A1M6I1E7_9FLAO</name>
<dbReference type="RefSeq" id="WP_072784001.1">
    <property type="nucleotide sequence ID" value="NZ_CP045292.1"/>
</dbReference>
<keyword evidence="1" id="KW-0472">Membrane</keyword>
<organism evidence="2 3">
    <name type="scientific">Flavobacterium haoranii</name>
    <dbReference type="NCBI Taxonomy" id="683124"/>
    <lineage>
        <taxon>Bacteria</taxon>
        <taxon>Pseudomonadati</taxon>
        <taxon>Bacteroidota</taxon>
        <taxon>Flavobacteriia</taxon>
        <taxon>Flavobacteriales</taxon>
        <taxon>Flavobacteriaceae</taxon>
        <taxon>Flavobacterium</taxon>
    </lineage>
</organism>
<dbReference type="AlphaFoldDB" id="A0A1M6I1E7"/>
<proteinExistence type="predicted"/>
<sequence length="253" mass="28137">MLKIAIFVVLLVVIVFALVKLIDKFVSAKARPFLSLILWLVCGYLAYLIYGSVMKPIEFEKAKSERYEVAVKKMLDLKKAQLGYKSKYKEFADSFDKLVAFIESEKFAIVSRKDTSVIDAAKNKAFGITTDATGKGGFFKDVVVVDTLGYVTVKDSLFKNSDRYKRLNIVKVGGVEVPVKMQASSIVRNDTKVPVFKAEIDKNALLADLDQELVAQENKVESIDEINGPTITLGSLEEAIVTGNWPKKYGSNE</sequence>
<keyword evidence="3" id="KW-1185">Reference proteome</keyword>
<keyword evidence="1" id="KW-0812">Transmembrane</keyword>